<comment type="caution">
    <text evidence="1">The sequence shown here is derived from an EMBL/GenBank/DDBJ whole genome shotgun (WGS) entry which is preliminary data.</text>
</comment>
<organism evidence="1 2">
    <name type="scientific">Adhaeribacter pallidiroseus</name>
    <dbReference type="NCBI Taxonomy" id="2072847"/>
    <lineage>
        <taxon>Bacteria</taxon>
        <taxon>Pseudomonadati</taxon>
        <taxon>Bacteroidota</taxon>
        <taxon>Cytophagia</taxon>
        <taxon>Cytophagales</taxon>
        <taxon>Hymenobacteraceae</taxon>
        <taxon>Adhaeribacter</taxon>
    </lineage>
</organism>
<protein>
    <submittedName>
        <fullName evidence="1">Uncharacterized protein</fullName>
    </submittedName>
</protein>
<gene>
    <name evidence="1" type="ORF">AHMF7616_00050</name>
</gene>
<dbReference type="EMBL" id="QASA01000001">
    <property type="protein sequence ID" value="RDC61471.1"/>
    <property type="molecule type" value="Genomic_DNA"/>
</dbReference>
<evidence type="ECO:0000313" key="2">
    <source>
        <dbReference type="Proteomes" id="UP000253919"/>
    </source>
</evidence>
<evidence type="ECO:0000313" key="1">
    <source>
        <dbReference type="EMBL" id="RDC61471.1"/>
    </source>
</evidence>
<dbReference type="Proteomes" id="UP000253919">
    <property type="component" value="Unassembled WGS sequence"/>
</dbReference>
<reference evidence="1 2" key="1">
    <citation type="submission" date="2018-04" db="EMBL/GenBank/DDBJ databases">
        <title>Adhaeribacter sp. HMF7616 genome sequencing and assembly.</title>
        <authorList>
            <person name="Kang H."/>
            <person name="Kang J."/>
            <person name="Cha I."/>
            <person name="Kim H."/>
            <person name="Joh K."/>
        </authorList>
    </citation>
    <scope>NUCLEOTIDE SEQUENCE [LARGE SCALE GENOMIC DNA]</scope>
    <source>
        <strain evidence="1 2">HMF7616</strain>
    </source>
</reference>
<name>A0A369Q9B6_9BACT</name>
<accession>A0A369Q9B6</accession>
<sequence length="63" mass="7255">MGQFQLGRLKVKFLNPEILSLSKYRHLAVPALCFFKLFTDNKVNLMPGKSLFGFILERRVILG</sequence>
<proteinExistence type="predicted"/>
<dbReference type="AlphaFoldDB" id="A0A369Q9B6"/>
<keyword evidence="2" id="KW-1185">Reference proteome</keyword>